<dbReference type="PANTHER" id="PTHR43674:SF2">
    <property type="entry name" value="BETA-UREIDOPROPIONASE"/>
    <property type="match status" value="1"/>
</dbReference>
<evidence type="ECO:0000256" key="1">
    <source>
        <dbReference type="ARBA" id="ARBA00022801"/>
    </source>
</evidence>
<reference evidence="3 4" key="1">
    <citation type="submission" date="2020-07" db="EMBL/GenBank/DDBJ databases">
        <title>Sequencing the genomes of 1000 actinobacteria strains.</title>
        <authorList>
            <person name="Klenk H.-P."/>
        </authorList>
    </citation>
    <scope>NUCLEOTIDE SEQUENCE [LARGE SCALE GENOMIC DNA]</scope>
    <source>
        <strain evidence="3 4">LI1</strain>
    </source>
</reference>
<name>A0A7Z0EHZ4_9MICO</name>
<dbReference type="Gene3D" id="3.60.110.10">
    <property type="entry name" value="Carbon-nitrogen hydrolase"/>
    <property type="match status" value="1"/>
</dbReference>
<dbReference type="EMBL" id="JACCFM010000001">
    <property type="protein sequence ID" value="NYJ21242.1"/>
    <property type="molecule type" value="Genomic_DNA"/>
</dbReference>
<dbReference type="InterPro" id="IPR003010">
    <property type="entry name" value="C-N_Hydrolase"/>
</dbReference>
<dbReference type="AlphaFoldDB" id="A0A7Z0EHZ4"/>
<dbReference type="GO" id="GO:0050126">
    <property type="term" value="F:N-carbamoylputrescine amidase activity"/>
    <property type="evidence" value="ECO:0007669"/>
    <property type="project" value="UniProtKB-EC"/>
</dbReference>
<sequence>MFTSNNNKRTTQSEVRLKLIFGGVHELIAEHHVEATMTVDSSKIVRAALTQTTWTGDEESMIAKHEEFVRQAAAQGAQIICFQELFHGPYFGIVQDSKYYEFAQKVPGPLTERFSKLAAEYKMVIVLPVYEEDQPGVLYNTAAVIDADGTYLGKYRKHHIPHLPQFWEKFYFRPGNLEYPVFDTAVGKVGVYICYDRHFPEGWRVLGLNGAEIVFNPSATKPGLSNRLWELEQPAAAAANQYYVGANNRIGTETEEFGEDAVTFYGSSYFADPRGNYVGEVASTDTEEIVIRDLDMSLIREVRNSWQFYRDRRPDSYGPIVAP</sequence>
<dbReference type="SUPFAM" id="SSF56317">
    <property type="entry name" value="Carbon-nitrogen hydrolase"/>
    <property type="match status" value="1"/>
</dbReference>
<proteinExistence type="predicted"/>
<organism evidence="3 4">
    <name type="scientific">Glaciibacter psychrotolerans</name>
    <dbReference type="NCBI Taxonomy" id="670054"/>
    <lineage>
        <taxon>Bacteria</taxon>
        <taxon>Bacillati</taxon>
        <taxon>Actinomycetota</taxon>
        <taxon>Actinomycetes</taxon>
        <taxon>Micrococcales</taxon>
        <taxon>Microbacteriaceae</taxon>
        <taxon>Glaciibacter</taxon>
    </lineage>
</organism>
<dbReference type="EC" id="3.5.1.53" evidence="3"/>
<gene>
    <name evidence="3" type="ORF">HNR05_003033</name>
</gene>
<evidence type="ECO:0000313" key="4">
    <source>
        <dbReference type="Proteomes" id="UP000537260"/>
    </source>
</evidence>
<comment type="caution">
    <text evidence="3">The sequence shown here is derived from an EMBL/GenBank/DDBJ whole genome shotgun (WGS) entry which is preliminary data.</text>
</comment>
<keyword evidence="4" id="KW-1185">Reference proteome</keyword>
<evidence type="ECO:0000313" key="3">
    <source>
        <dbReference type="EMBL" id="NYJ21242.1"/>
    </source>
</evidence>
<accession>A0A7Z0EHZ4</accession>
<feature type="domain" description="CN hydrolase" evidence="2">
    <location>
        <begin position="44"/>
        <end position="296"/>
    </location>
</feature>
<dbReference type="InterPro" id="IPR050345">
    <property type="entry name" value="Aliph_Amidase/BUP"/>
</dbReference>
<dbReference type="PANTHER" id="PTHR43674">
    <property type="entry name" value="NITRILASE C965.09-RELATED"/>
    <property type="match status" value="1"/>
</dbReference>
<dbReference type="PROSITE" id="PS50263">
    <property type="entry name" value="CN_HYDROLASE"/>
    <property type="match status" value="1"/>
</dbReference>
<dbReference type="Pfam" id="PF00795">
    <property type="entry name" value="CN_hydrolase"/>
    <property type="match status" value="1"/>
</dbReference>
<protein>
    <submittedName>
        <fullName evidence="3">N-carbamoylputrescine amidase</fullName>
        <ecNumber evidence="3">3.5.1.53</ecNumber>
    </submittedName>
</protein>
<keyword evidence="1 3" id="KW-0378">Hydrolase</keyword>
<dbReference type="Proteomes" id="UP000537260">
    <property type="component" value="Unassembled WGS sequence"/>
</dbReference>
<evidence type="ECO:0000259" key="2">
    <source>
        <dbReference type="PROSITE" id="PS50263"/>
    </source>
</evidence>
<dbReference type="InterPro" id="IPR036526">
    <property type="entry name" value="C-N_Hydrolase_sf"/>
</dbReference>